<evidence type="ECO:0000256" key="1">
    <source>
        <dbReference type="SAM" id="MobiDB-lite"/>
    </source>
</evidence>
<dbReference type="HOGENOM" id="CLU_181383_0_1_4"/>
<sequence>MQSCGEVPVQRLRTRGATSRRPEQIHPIMQRLLLILGCLLIAAAAAWPWLSKLPLGRLPGDIHIVRDGFSFYFPITTCILVSVLVSVVIWVFRR</sequence>
<accession>F8GTG6</accession>
<evidence type="ECO:0000313" key="3">
    <source>
        <dbReference type="EMBL" id="AEI81212.1"/>
    </source>
</evidence>
<dbReference type="Proteomes" id="UP000006798">
    <property type="component" value="Chromosome 2"/>
</dbReference>
<organism evidence="3 4">
    <name type="scientific">Cupriavidus necator (strain ATCC 43291 / DSM 13513 / CCUG 52238 / LMG 8453 / N-1)</name>
    <name type="common">Ralstonia eutropha</name>
    <dbReference type="NCBI Taxonomy" id="1042878"/>
    <lineage>
        <taxon>Bacteria</taxon>
        <taxon>Pseudomonadati</taxon>
        <taxon>Pseudomonadota</taxon>
        <taxon>Betaproteobacteria</taxon>
        <taxon>Burkholderiales</taxon>
        <taxon>Burkholderiaceae</taxon>
        <taxon>Cupriavidus</taxon>
    </lineage>
</organism>
<feature type="transmembrane region" description="Helical" evidence="2">
    <location>
        <begin position="70"/>
        <end position="92"/>
    </location>
</feature>
<evidence type="ECO:0008006" key="5">
    <source>
        <dbReference type="Google" id="ProtNLM"/>
    </source>
</evidence>
<dbReference type="InterPro" id="IPR021320">
    <property type="entry name" value="DUF2905"/>
</dbReference>
<evidence type="ECO:0000313" key="4">
    <source>
        <dbReference type="Proteomes" id="UP000006798"/>
    </source>
</evidence>
<gene>
    <name evidence="3" type="ordered locus">CNE_2c22640</name>
</gene>
<evidence type="ECO:0000256" key="2">
    <source>
        <dbReference type="SAM" id="Phobius"/>
    </source>
</evidence>
<dbReference type="KEGG" id="cnc:CNE_2c22640"/>
<keyword evidence="2" id="KW-0472">Membrane</keyword>
<keyword evidence="2" id="KW-1133">Transmembrane helix</keyword>
<dbReference type="PANTHER" id="PTHR36443">
    <property type="entry name" value="BSR5223 PROTEIN"/>
    <property type="match status" value="1"/>
</dbReference>
<protein>
    <recommendedName>
        <fullName evidence="5">DUF2905 domain-containing protein</fullName>
    </recommendedName>
</protein>
<dbReference type="Pfam" id="PF11146">
    <property type="entry name" value="DUF2905"/>
    <property type="match status" value="1"/>
</dbReference>
<feature type="transmembrane region" description="Helical" evidence="2">
    <location>
        <begin position="32"/>
        <end position="50"/>
    </location>
</feature>
<name>F8GTG6_CUPNN</name>
<reference evidence="3 4" key="1">
    <citation type="journal article" date="2011" name="J. Bacteriol.">
        <title>Complete genome sequence of the type strain Cupriavidus necator N-1.</title>
        <authorList>
            <person name="Poehlein A."/>
            <person name="Kusian B."/>
            <person name="Friedrich B."/>
            <person name="Daniel R."/>
            <person name="Bowien B."/>
        </authorList>
    </citation>
    <scope>NUCLEOTIDE SEQUENCE [LARGE SCALE GENOMIC DNA]</scope>
    <source>
        <strain evidence="4">ATCC 43291 / DSM 13513 / CCUG 52238 / LMG 8453 / N-1</strain>
    </source>
</reference>
<dbReference type="AlphaFoldDB" id="F8GTG6"/>
<dbReference type="EMBL" id="CP002878">
    <property type="protein sequence ID" value="AEI81212.1"/>
    <property type="molecule type" value="Genomic_DNA"/>
</dbReference>
<feature type="region of interest" description="Disordered" evidence="1">
    <location>
        <begin position="1"/>
        <end position="20"/>
    </location>
</feature>
<proteinExistence type="predicted"/>
<keyword evidence="2" id="KW-0812">Transmembrane</keyword>
<dbReference type="PANTHER" id="PTHR36443:SF1">
    <property type="entry name" value="BSR5223 PROTEIN"/>
    <property type="match status" value="1"/>
</dbReference>